<dbReference type="InterPro" id="IPR021838">
    <property type="entry name" value="DUF3431"/>
</dbReference>
<name>A0A7U2I7H3_PHANO</name>
<sequence>MRGRIATIAAAAVTLVGLITFFLFVSVPSSPASIFRRPAQPVPGVEPYKGSNGSVAATPPKPKDASGDPAARLIVKVKLDAEDASWTQKLEPSWQHNIITVEAMYSHAHPKAHRPDKGRVANAYLMWIIENYNNLPETLVFIPPRDTLEKHHFGFHNPLLNLKIPFIQESGFANLRCPTQKSQTTCNDKVLKPMQPPYELRTLEEKVPKSWHNLFGNDKEVPQQIATVLGNAFAVSKAQVRKRSVEEYLKYWTWLNNTIMDDDSSGLLMEYLWPTVFGKEAISCPEKAQCECDLYGRCDDI</sequence>
<dbReference type="PANTHER" id="PTHR37490:SF2">
    <property type="match status" value="1"/>
</dbReference>
<accession>A0A7U2I7H3</accession>
<dbReference type="Pfam" id="PF11913">
    <property type="entry name" value="DUF3431"/>
    <property type="match status" value="1"/>
</dbReference>
<protein>
    <submittedName>
        <fullName evidence="2">Uncharacterized protein</fullName>
    </submittedName>
</protein>
<gene>
    <name evidence="2" type="ORF">JI435_053790</name>
</gene>
<dbReference type="VEuPathDB" id="FungiDB:JI435_053790"/>
<dbReference type="EMBL" id="CP069035">
    <property type="protein sequence ID" value="QRD02418.1"/>
    <property type="molecule type" value="Genomic_DNA"/>
</dbReference>
<evidence type="ECO:0000256" key="1">
    <source>
        <dbReference type="SAM" id="MobiDB-lite"/>
    </source>
</evidence>
<evidence type="ECO:0000313" key="2">
    <source>
        <dbReference type="EMBL" id="QRD02418.1"/>
    </source>
</evidence>
<evidence type="ECO:0000313" key="3">
    <source>
        <dbReference type="Proteomes" id="UP000663193"/>
    </source>
</evidence>
<feature type="region of interest" description="Disordered" evidence="1">
    <location>
        <begin position="43"/>
        <end position="68"/>
    </location>
</feature>
<proteinExistence type="predicted"/>
<keyword evidence="3" id="KW-1185">Reference proteome</keyword>
<reference evidence="3" key="1">
    <citation type="journal article" date="2021" name="BMC Genomics">
        <title>Chromosome-level genome assembly and manually-curated proteome of model necrotroph Parastagonospora nodorum Sn15 reveals a genome-wide trove of candidate effector homologs, and redundancy of virulence-related functions within an accessory chromosome.</title>
        <authorList>
            <person name="Bertazzoni S."/>
            <person name="Jones D.A.B."/>
            <person name="Phan H.T."/>
            <person name="Tan K.-C."/>
            <person name="Hane J.K."/>
        </authorList>
    </citation>
    <scope>NUCLEOTIDE SEQUENCE [LARGE SCALE GENOMIC DNA]</scope>
    <source>
        <strain evidence="3">SN15 / ATCC MYA-4574 / FGSC 10173)</strain>
    </source>
</reference>
<dbReference type="AlphaFoldDB" id="A0A7U2I7H3"/>
<dbReference type="PANTHER" id="PTHR37490">
    <property type="entry name" value="EXPRESSED PROTEIN"/>
    <property type="match status" value="1"/>
</dbReference>
<dbReference type="Proteomes" id="UP000663193">
    <property type="component" value="Chromosome 13"/>
</dbReference>
<dbReference type="OrthoDB" id="426718at2759"/>
<organism evidence="2 3">
    <name type="scientific">Phaeosphaeria nodorum (strain SN15 / ATCC MYA-4574 / FGSC 10173)</name>
    <name type="common">Glume blotch fungus</name>
    <name type="synonym">Parastagonospora nodorum</name>
    <dbReference type="NCBI Taxonomy" id="321614"/>
    <lineage>
        <taxon>Eukaryota</taxon>
        <taxon>Fungi</taxon>
        <taxon>Dikarya</taxon>
        <taxon>Ascomycota</taxon>
        <taxon>Pezizomycotina</taxon>
        <taxon>Dothideomycetes</taxon>
        <taxon>Pleosporomycetidae</taxon>
        <taxon>Pleosporales</taxon>
        <taxon>Pleosporineae</taxon>
        <taxon>Phaeosphaeriaceae</taxon>
        <taxon>Parastagonospora</taxon>
    </lineage>
</organism>